<dbReference type="FunCoup" id="H3AT19">
    <property type="interactions" value="7"/>
</dbReference>
<reference evidence="11" key="2">
    <citation type="submission" date="2025-08" db="UniProtKB">
        <authorList>
            <consortium name="Ensembl"/>
        </authorList>
    </citation>
    <scope>IDENTIFICATION</scope>
</reference>
<dbReference type="InParanoid" id="H3AT19"/>
<dbReference type="InterPro" id="IPR003406">
    <property type="entry name" value="Glyco_trans_14"/>
</dbReference>
<proteinExistence type="inferred from homology"/>
<dbReference type="GeneTree" id="ENSGT00940000159721"/>
<accession>H3AT19</accession>
<dbReference type="KEGG" id="lcm:102361736"/>
<keyword evidence="3" id="KW-0328">Glycosyltransferase</keyword>
<name>H3AT19_LATCH</name>
<protein>
    <submittedName>
        <fullName evidence="11">Glucosaminyl (N-acetyl) transferase 4</fullName>
    </submittedName>
</protein>
<evidence type="ECO:0000313" key="12">
    <source>
        <dbReference type="Proteomes" id="UP000008672"/>
    </source>
</evidence>
<evidence type="ECO:0000256" key="8">
    <source>
        <dbReference type="ARBA" id="ARBA00023136"/>
    </source>
</evidence>
<keyword evidence="8" id="KW-0472">Membrane</keyword>
<dbReference type="STRING" id="7897.ENSLACP00000012790"/>
<evidence type="ECO:0000256" key="7">
    <source>
        <dbReference type="ARBA" id="ARBA00022989"/>
    </source>
</evidence>
<dbReference type="OrthoDB" id="2019572at2759"/>
<reference evidence="11" key="3">
    <citation type="submission" date="2025-09" db="UniProtKB">
        <authorList>
            <consortium name="Ensembl"/>
        </authorList>
    </citation>
    <scope>IDENTIFICATION</scope>
</reference>
<dbReference type="Bgee" id="ENSLACG00000011267">
    <property type="expression patterns" value="Expressed in pectoral fin and 5 other cell types or tissues"/>
</dbReference>
<evidence type="ECO:0000256" key="9">
    <source>
        <dbReference type="ARBA" id="ARBA00023180"/>
    </source>
</evidence>
<evidence type="ECO:0000256" key="4">
    <source>
        <dbReference type="ARBA" id="ARBA00022679"/>
    </source>
</evidence>
<sequence>MKRYKCTRKLRTKQNFFLIALILGVVYLFNPLNQKHEVFLVEPDWKRSGQQFLGSKLGISNIELGDGINCSAIYELDPVEIGRTLEIRRRKIVDLEDKAIESMTADCVAYSKHRGYQRKIFSPEEVKFPIAYSLVVHKDAVMVERLINAIYMPQNVYCIHYDQKSPSVFKAAMKNIAKCFPNVFIASKLESVQYAHISRLQADLNCLADLLKSPVQWKYVTNLCGQDFPLRSNVELVSEFKKLNEANMVETSKPSNNKKQRFLYHHELQKVPYDYGNIPTKTNISKTPPPHKIEMFVGSAYFTLTHEFTQYILENPVAKDFLAWSEDTYSPDEHFWASMVRVPGVPGGIPQSAPDVTDLQSKTRLVKWSYLAEELYPPCTGTYQRSVCIYGAAELRWLLQYGHWFANKFDSKVDPFIIKCLGDKLEQEQRKWVTLAFQKASIL</sequence>
<organism evidence="11 12">
    <name type="scientific">Latimeria chalumnae</name>
    <name type="common">Coelacanth</name>
    <dbReference type="NCBI Taxonomy" id="7897"/>
    <lineage>
        <taxon>Eukaryota</taxon>
        <taxon>Metazoa</taxon>
        <taxon>Chordata</taxon>
        <taxon>Craniata</taxon>
        <taxon>Vertebrata</taxon>
        <taxon>Euteleostomi</taxon>
        <taxon>Coelacanthiformes</taxon>
        <taxon>Coelacanthidae</taxon>
        <taxon>Latimeria</taxon>
    </lineage>
</organism>
<comment type="pathway">
    <text evidence="2">Protein modification; protein glycosylation.</text>
</comment>
<evidence type="ECO:0000313" key="11">
    <source>
        <dbReference type="Ensembl" id="ENSLACP00000012790.2"/>
    </source>
</evidence>
<evidence type="ECO:0000256" key="2">
    <source>
        <dbReference type="ARBA" id="ARBA00004922"/>
    </source>
</evidence>
<dbReference type="Ensembl" id="ENSLACT00000012884.2">
    <property type="protein sequence ID" value="ENSLACP00000012790.2"/>
    <property type="gene ID" value="ENSLACG00000011267.2"/>
</dbReference>
<dbReference type="OMA" id="SVEYAHI"/>
<keyword evidence="4" id="KW-0808">Transferase</keyword>
<dbReference type="EMBL" id="AFYH01173739">
    <property type="status" value="NOT_ANNOTATED_CDS"/>
    <property type="molecule type" value="Genomic_DNA"/>
</dbReference>
<evidence type="ECO:0000256" key="1">
    <source>
        <dbReference type="ARBA" id="ARBA00004323"/>
    </source>
</evidence>
<reference evidence="12" key="1">
    <citation type="submission" date="2011-08" db="EMBL/GenBank/DDBJ databases">
        <title>The draft genome of Latimeria chalumnae.</title>
        <authorList>
            <person name="Di Palma F."/>
            <person name="Alfoldi J."/>
            <person name="Johnson J."/>
            <person name="Berlin A."/>
            <person name="Gnerre S."/>
            <person name="Jaffe D."/>
            <person name="MacCallum I."/>
            <person name="Young S."/>
            <person name="Walker B.J."/>
            <person name="Lander E."/>
            <person name="Lindblad-Toh K."/>
        </authorList>
    </citation>
    <scope>NUCLEOTIDE SEQUENCE [LARGE SCALE GENOMIC DNA]</scope>
    <source>
        <strain evidence="12">Wild caught</strain>
    </source>
</reference>
<evidence type="ECO:0000256" key="6">
    <source>
        <dbReference type="ARBA" id="ARBA00022968"/>
    </source>
</evidence>
<gene>
    <name evidence="11" type="primary">GCNT4</name>
</gene>
<dbReference type="Proteomes" id="UP000008672">
    <property type="component" value="Unassembled WGS sequence"/>
</dbReference>
<keyword evidence="5" id="KW-0812">Transmembrane</keyword>
<keyword evidence="6" id="KW-0735">Signal-anchor</keyword>
<dbReference type="GO" id="GO:0000139">
    <property type="term" value="C:Golgi membrane"/>
    <property type="evidence" value="ECO:0007669"/>
    <property type="project" value="UniProtKB-SubCell"/>
</dbReference>
<keyword evidence="12" id="KW-1185">Reference proteome</keyword>
<dbReference type="GeneID" id="102361736"/>
<dbReference type="GO" id="GO:0008375">
    <property type="term" value="F:acetylglucosaminyltransferase activity"/>
    <property type="evidence" value="ECO:0007669"/>
    <property type="project" value="TreeGrafter"/>
</dbReference>
<dbReference type="PANTHER" id="PTHR19297:SF7">
    <property type="entry name" value="BETA-1,3-GALACTOSYL-O-GLYCOSYL-GLYCOPROTEIN BETA-1,6-N-ACETYLGLUCOSAMINYLTRANSFERASE 4"/>
    <property type="match status" value="1"/>
</dbReference>
<evidence type="ECO:0000256" key="3">
    <source>
        <dbReference type="ARBA" id="ARBA00022676"/>
    </source>
</evidence>
<comment type="subcellular location">
    <subcellularLocation>
        <location evidence="1">Golgi apparatus membrane</location>
        <topology evidence="1">Single-pass type II membrane protein</topology>
    </subcellularLocation>
</comment>
<dbReference type="eggNOG" id="KOG0799">
    <property type="taxonomic scope" value="Eukaryota"/>
</dbReference>
<keyword evidence="9" id="KW-0325">Glycoprotein</keyword>
<dbReference type="AlphaFoldDB" id="H3AT19"/>
<dbReference type="PANTHER" id="PTHR19297">
    <property type="entry name" value="GLYCOSYLTRANSFERASE 14 FAMILY MEMBER"/>
    <property type="match status" value="1"/>
</dbReference>
<dbReference type="Pfam" id="PF02485">
    <property type="entry name" value="Branch"/>
    <property type="match status" value="1"/>
</dbReference>
<dbReference type="CTD" id="324510"/>
<comment type="similarity">
    <text evidence="10">Belongs to the glycosyltransferase 14 family.</text>
</comment>
<evidence type="ECO:0000256" key="10">
    <source>
        <dbReference type="ARBA" id="ARBA00038150"/>
    </source>
</evidence>
<dbReference type="HOGENOM" id="CLU_032341_1_2_1"/>
<keyword evidence="7" id="KW-1133">Transmembrane helix</keyword>
<evidence type="ECO:0000256" key="5">
    <source>
        <dbReference type="ARBA" id="ARBA00022692"/>
    </source>
</evidence>